<comment type="caution">
    <text evidence="2">The sequence shown here is derived from an EMBL/GenBank/DDBJ whole genome shotgun (WGS) entry which is preliminary data.</text>
</comment>
<evidence type="ECO:0000313" key="2">
    <source>
        <dbReference type="EMBL" id="EIT69627.1"/>
    </source>
</evidence>
<evidence type="ECO:0008006" key="4">
    <source>
        <dbReference type="Google" id="ProtNLM"/>
    </source>
</evidence>
<dbReference type="STRING" id="1172194.WQQ_32090"/>
<gene>
    <name evidence="2" type="ORF">WQQ_32090</name>
</gene>
<keyword evidence="3" id="KW-1185">Reference proteome</keyword>
<dbReference type="Proteomes" id="UP000003704">
    <property type="component" value="Unassembled WGS sequence"/>
</dbReference>
<accession>I7ZD75</accession>
<organism evidence="2 3">
    <name type="scientific">Hydrocarboniphaga effusa AP103</name>
    <dbReference type="NCBI Taxonomy" id="1172194"/>
    <lineage>
        <taxon>Bacteria</taxon>
        <taxon>Pseudomonadati</taxon>
        <taxon>Pseudomonadota</taxon>
        <taxon>Gammaproteobacteria</taxon>
        <taxon>Nevskiales</taxon>
        <taxon>Nevskiaceae</taxon>
        <taxon>Hydrocarboniphaga</taxon>
    </lineage>
</organism>
<dbReference type="AlphaFoldDB" id="I7ZD75"/>
<reference evidence="2 3" key="1">
    <citation type="journal article" date="2012" name="J. Bacteriol.">
        <title>Genome Sequence of n-Alkane-Degrading Hydrocarboniphaga effusa Strain AP103T (ATCC BAA-332T).</title>
        <authorList>
            <person name="Chang H.K."/>
            <person name="Zylstra G.J."/>
            <person name="Chae J.C."/>
        </authorList>
    </citation>
    <scope>NUCLEOTIDE SEQUENCE [LARGE SCALE GENOMIC DNA]</scope>
    <source>
        <strain evidence="2 3">AP103</strain>
    </source>
</reference>
<keyword evidence="1" id="KW-1277">Toxin-antitoxin system</keyword>
<dbReference type="EMBL" id="AKGD01000002">
    <property type="protein sequence ID" value="EIT69627.1"/>
    <property type="molecule type" value="Genomic_DNA"/>
</dbReference>
<name>I7ZD75_9GAMM</name>
<evidence type="ECO:0000256" key="1">
    <source>
        <dbReference type="ARBA" id="ARBA00022649"/>
    </source>
</evidence>
<proteinExistence type="predicted"/>
<dbReference type="Pfam" id="PF07362">
    <property type="entry name" value="CcdA"/>
    <property type="match status" value="1"/>
</dbReference>
<protein>
    <recommendedName>
        <fullName evidence="4">Post-segregation antitoxin CcdA</fullName>
    </recommendedName>
</protein>
<evidence type="ECO:0000313" key="3">
    <source>
        <dbReference type="Proteomes" id="UP000003704"/>
    </source>
</evidence>
<dbReference type="InterPro" id="IPR009956">
    <property type="entry name" value="Post-segregation_anti-tox_CcdA"/>
</dbReference>
<sequence length="98" mass="11397">MVIHMGRNDRLAASRKATNVSLDSELLRDARELDVNVSRACEQGLAEEVRKRKWAKWQEDNKESIEAYNQFVEKHGLMSEYFHDFGNGLRKWEDDGAV</sequence>